<evidence type="ECO:0000256" key="13">
    <source>
        <dbReference type="SAM" id="MobiDB-lite"/>
    </source>
</evidence>
<sequence length="1108" mass="114153">MSLMLNNNNNAYQGGKAFGLLKAKQEGRLEEINQEFLCDPKFSDEEDLEEKLAVFKEKYMEFDLNNQGEIDLMSVKRMMEKLGAPKTHLELKKMVSEVTGGVGDTISYQDFVNVMLGKRSAVLKLFTALQSSSPATIAATTVGQSSAMFSFLPAAKPASVGPPSQAVPLSSPAAPIKASTPVPSAMTRCSQGAPPSSAHQKTAKVSPAASKPTSSQGRHQPPSAGPEKQLHAWKDSDPVIAGIREEIAHFQKEMEELKGRTAKASFQVGTEEEKKALRTESNDLHTFLLEIKETTESLHGDISLLKTSLLEGYAGVEEAREKNERTHNSEYLRLLYKKPLDPKSEAQLQEIRRLHQYVKFAVQDVNDVLDLEWDRHLEQQKKQRSIINQQRKRLKSLVDSLQDLRLYNSRVSPWNLPAPSGSQSSVQSLDSELETLSNALTKATLESCNREAPKSSGKLSSVKQAQLRNFLAKRKLPPVRSTAPASLSQSAFLSLRYDEDLDDASSVSSAAPSLENEEVRVADRQEGEEEEEVAPLPVARHAPVVRTPSIQPGLISQPPPLGKPQIPAGALLAVGASLTESTLKTVPQVVNVRELKNSSSPPAVSAVIGSSVPQSAAQAVHQVLATVVATNQASQGPQAGSFKAQPPLPGSSPPGAGTVVSTGQALAGKKSSVTAAPFTKPFPFASSGAGFSFAAVTSSSPAAPPSAASPALAGAAAHAPTKEPSQPDAFPLGGGNVTFGAAPENTFAFAPANPPSLSGAGVAGSSSCDPCPPHGPSGATSAPPAAPGKAESHPPAQGDPLFQGPAAGETLGSFSGLRVGQAEESSSKAVPAKPPSANVPGGQGPKAPLAPSGFALPGSLQAGKGPEATAATATTALAPTAPSTCGPSGGIFSNVQPVGLGPPGGFGLGVSGGSTKPPFAFGIPPAASSAPPSAPPPTSSALSFGSLLSAAPAATVSTQPDKGEEEATDVPEKPVQGGGGGGGGWIWSHPVASCTLAAARAWSRAGRLFLCRRRGEYSCCAFAGPCYQGGHADIQVRVAPVVTSSDSQPPATSAPPGVAPQPSETASLPPPPGNLSGPLQTPAAAAAAGSSFTATTGSSFRLRAAGRL</sequence>
<evidence type="ECO:0000313" key="15">
    <source>
        <dbReference type="EMBL" id="KAJ7307996.1"/>
    </source>
</evidence>
<feature type="compositionally biased region" description="Low complexity" evidence="13">
    <location>
        <begin position="504"/>
        <end position="513"/>
    </location>
</feature>
<keyword evidence="16" id="KW-1185">Reference proteome</keyword>
<dbReference type="GO" id="GO:0006606">
    <property type="term" value="P:protein import into nucleus"/>
    <property type="evidence" value="ECO:0007669"/>
    <property type="project" value="TreeGrafter"/>
</dbReference>
<dbReference type="Proteomes" id="UP001142489">
    <property type="component" value="Unassembled WGS sequence"/>
</dbReference>
<dbReference type="InterPro" id="IPR026054">
    <property type="entry name" value="Nucleoporin"/>
</dbReference>
<feature type="compositionally biased region" description="Polar residues" evidence="13">
    <location>
        <begin position="187"/>
        <end position="200"/>
    </location>
</feature>
<keyword evidence="9" id="KW-0007">Acetylation</keyword>
<feature type="compositionally biased region" description="Low complexity" evidence="13">
    <location>
        <begin position="922"/>
        <end position="931"/>
    </location>
</feature>
<dbReference type="FunFam" id="1.10.238.10:FF:000106">
    <property type="entry name" value="Allograft inflammatory factor 1"/>
    <property type="match status" value="1"/>
</dbReference>
<dbReference type="Pfam" id="PF21008">
    <property type="entry name" value="AIF-1"/>
    <property type="match status" value="1"/>
</dbReference>
<dbReference type="GO" id="GO:0017056">
    <property type="term" value="F:structural constituent of nuclear pore"/>
    <property type="evidence" value="ECO:0007669"/>
    <property type="project" value="TreeGrafter"/>
</dbReference>
<dbReference type="InterPro" id="IPR002048">
    <property type="entry name" value="EF_hand_dom"/>
</dbReference>
<comment type="subcellular location">
    <subcellularLocation>
        <location evidence="2">Cell projection</location>
        <location evidence="2">Ruffle membrane</location>
        <topology evidence="2">Peripheral membrane protein</topology>
        <orientation evidence="2">Cytoplasmic side</orientation>
    </subcellularLocation>
    <subcellularLocation>
        <location evidence="1">Cytoplasm</location>
        <location evidence="1">Cytoskeleton</location>
    </subcellularLocation>
</comment>
<evidence type="ECO:0000256" key="9">
    <source>
        <dbReference type="ARBA" id="ARBA00022990"/>
    </source>
</evidence>
<dbReference type="PANTHER" id="PTHR23193">
    <property type="entry name" value="NUCLEAR PORE COMPLEX PROTEIN NUP"/>
    <property type="match status" value="1"/>
</dbReference>
<dbReference type="GO" id="GO:0005856">
    <property type="term" value="C:cytoskeleton"/>
    <property type="evidence" value="ECO:0007669"/>
    <property type="project" value="UniProtKB-SubCell"/>
</dbReference>
<evidence type="ECO:0000313" key="16">
    <source>
        <dbReference type="Proteomes" id="UP001142489"/>
    </source>
</evidence>
<dbReference type="AlphaFoldDB" id="A0A9Q0XC73"/>
<dbReference type="OrthoDB" id="248320at2759"/>
<dbReference type="InterPro" id="IPR011992">
    <property type="entry name" value="EF-hand-dom_pair"/>
</dbReference>
<keyword evidence="7" id="KW-0677">Repeat</keyword>
<evidence type="ECO:0000256" key="4">
    <source>
        <dbReference type="ARBA" id="ARBA00022490"/>
    </source>
</evidence>
<proteinExistence type="predicted"/>
<evidence type="ECO:0000256" key="6">
    <source>
        <dbReference type="ARBA" id="ARBA00022723"/>
    </source>
</evidence>
<feature type="compositionally biased region" description="Low complexity" evidence="13">
    <location>
        <begin position="939"/>
        <end position="954"/>
    </location>
</feature>
<keyword evidence="8" id="KW-0106">Calcium</keyword>
<evidence type="ECO:0000256" key="10">
    <source>
        <dbReference type="ARBA" id="ARBA00023136"/>
    </source>
</evidence>
<feature type="region of interest" description="Disordered" evidence="13">
    <location>
        <begin position="1041"/>
        <end position="1093"/>
    </location>
</feature>
<dbReference type="GO" id="GO:0008139">
    <property type="term" value="F:nuclear localization sequence binding"/>
    <property type="evidence" value="ECO:0007669"/>
    <property type="project" value="TreeGrafter"/>
</dbReference>
<evidence type="ECO:0000256" key="11">
    <source>
        <dbReference type="ARBA" id="ARBA00023212"/>
    </source>
</evidence>
<feature type="compositionally biased region" description="Low complexity" evidence="13">
    <location>
        <begin position="758"/>
        <end position="767"/>
    </location>
</feature>
<keyword evidence="12" id="KW-0966">Cell projection</keyword>
<organism evidence="15 16">
    <name type="scientific">Phrynocephalus forsythii</name>
    <dbReference type="NCBI Taxonomy" id="171643"/>
    <lineage>
        <taxon>Eukaryota</taxon>
        <taxon>Metazoa</taxon>
        <taxon>Chordata</taxon>
        <taxon>Craniata</taxon>
        <taxon>Vertebrata</taxon>
        <taxon>Euteleostomi</taxon>
        <taxon>Lepidosauria</taxon>
        <taxon>Squamata</taxon>
        <taxon>Bifurcata</taxon>
        <taxon>Unidentata</taxon>
        <taxon>Episquamata</taxon>
        <taxon>Toxicofera</taxon>
        <taxon>Iguania</taxon>
        <taxon>Acrodonta</taxon>
        <taxon>Agamidae</taxon>
        <taxon>Agaminae</taxon>
        <taxon>Phrynocephalus</taxon>
    </lineage>
</organism>
<evidence type="ECO:0000256" key="5">
    <source>
        <dbReference type="ARBA" id="ARBA00022553"/>
    </source>
</evidence>
<keyword evidence="11" id="KW-0206">Cytoskeleton</keyword>
<keyword evidence="3" id="KW-1003">Cell membrane</keyword>
<keyword evidence="5" id="KW-0597">Phosphoprotein</keyword>
<feature type="region of interest" description="Disordered" evidence="13">
    <location>
        <begin position="177"/>
        <end position="232"/>
    </location>
</feature>
<keyword evidence="4" id="KW-0963">Cytoplasm</keyword>
<dbReference type="GO" id="GO:0032587">
    <property type="term" value="C:ruffle membrane"/>
    <property type="evidence" value="ECO:0007669"/>
    <property type="project" value="UniProtKB-SubCell"/>
</dbReference>
<keyword evidence="6" id="KW-0479">Metal-binding</keyword>
<feature type="compositionally biased region" description="Low complexity" evidence="13">
    <location>
        <begin position="827"/>
        <end position="840"/>
    </location>
</feature>
<dbReference type="PANTHER" id="PTHR23193:SF21">
    <property type="entry name" value="NUCLEAR PORE COMPLEX PROTEIN NUP214"/>
    <property type="match status" value="1"/>
</dbReference>
<name>A0A9Q0XC73_9SAUR</name>
<dbReference type="InterPro" id="IPR049025">
    <property type="entry name" value="AIF-1_EF_pair"/>
</dbReference>
<reference evidence="15" key="1">
    <citation type="journal article" date="2023" name="DNA Res.">
        <title>Chromosome-level genome assembly of Phrynocephalus forsythii using third-generation DNA sequencing and Hi-C analysis.</title>
        <authorList>
            <person name="Qi Y."/>
            <person name="Zhao W."/>
            <person name="Zhao Y."/>
            <person name="Niu C."/>
            <person name="Cao S."/>
            <person name="Zhang Y."/>
        </authorList>
    </citation>
    <scope>NUCLEOTIDE SEQUENCE</scope>
    <source>
        <tissue evidence="15">Muscle</tissue>
    </source>
</reference>
<feature type="domain" description="EF-hand" evidence="14">
    <location>
        <begin position="50"/>
        <end position="85"/>
    </location>
</feature>
<dbReference type="Gene3D" id="1.10.238.10">
    <property type="entry name" value="EF-hand"/>
    <property type="match status" value="1"/>
</dbReference>
<evidence type="ECO:0000256" key="2">
    <source>
        <dbReference type="ARBA" id="ARBA00004599"/>
    </source>
</evidence>
<dbReference type="EMBL" id="JAPFRF010000018">
    <property type="protein sequence ID" value="KAJ7307996.1"/>
    <property type="molecule type" value="Genomic_DNA"/>
</dbReference>
<feature type="compositionally biased region" description="Low complexity" evidence="13">
    <location>
        <begin position="695"/>
        <end position="719"/>
    </location>
</feature>
<feature type="region of interest" description="Disordered" evidence="13">
    <location>
        <begin position="636"/>
        <end position="663"/>
    </location>
</feature>
<feature type="compositionally biased region" description="Low complexity" evidence="13">
    <location>
        <begin position="776"/>
        <end position="789"/>
    </location>
</feature>
<evidence type="ECO:0000256" key="7">
    <source>
        <dbReference type="ARBA" id="ARBA00022737"/>
    </source>
</evidence>
<evidence type="ECO:0000256" key="12">
    <source>
        <dbReference type="ARBA" id="ARBA00023273"/>
    </source>
</evidence>
<evidence type="ECO:0000256" key="1">
    <source>
        <dbReference type="ARBA" id="ARBA00004245"/>
    </source>
</evidence>
<gene>
    <name evidence="15" type="ORF">JRQ81_008496</name>
</gene>
<accession>A0A9Q0XC73</accession>
<dbReference type="GO" id="GO:0005509">
    <property type="term" value="F:calcium ion binding"/>
    <property type="evidence" value="ECO:0007669"/>
    <property type="project" value="InterPro"/>
</dbReference>
<feature type="compositionally biased region" description="Low complexity" evidence="13">
    <location>
        <begin position="1074"/>
        <end position="1093"/>
    </location>
</feature>
<protein>
    <recommendedName>
        <fullName evidence="14">EF-hand domain-containing protein</fullName>
    </recommendedName>
</protein>
<feature type="compositionally biased region" description="Polar residues" evidence="13">
    <location>
        <begin position="1042"/>
        <end position="1051"/>
    </location>
</feature>
<evidence type="ECO:0000256" key="3">
    <source>
        <dbReference type="ARBA" id="ARBA00022475"/>
    </source>
</evidence>
<feature type="region of interest" description="Disordered" evidence="13">
    <location>
        <begin position="695"/>
        <end position="737"/>
    </location>
</feature>
<dbReference type="PROSITE" id="PS50222">
    <property type="entry name" value="EF_HAND_2"/>
    <property type="match status" value="1"/>
</dbReference>
<dbReference type="SUPFAM" id="SSF47473">
    <property type="entry name" value="EF-hand"/>
    <property type="match status" value="1"/>
</dbReference>
<feature type="region of interest" description="Disordered" evidence="13">
    <location>
        <begin position="922"/>
        <end position="984"/>
    </location>
</feature>
<feature type="region of interest" description="Disordered" evidence="13">
    <location>
        <begin position="504"/>
        <end position="534"/>
    </location>
</feature>
<evidence type="ECO:0000256" key="8">
    <source>
        <dbReference type="ARBA" id="ARBA00022837"/>
    </source>
</evidence>
<dbReference type="GO" id="GO:0006405">
    <property type="term" value="P:RNA export from nucleus"/>
    <property type="evidence" value="ECO:0007669"/>
    <property type="project" value="TreeGrafter"/>
</dbReference>
<evidence type="ECO:0000259" key="14">
    <source>
        <dbReference type="PROSITE" id="PS50222"/>
    </source>
</evidence>
<comment type="caution">
    <text evidence="15">The sequence shown here is derived from an EMBL/GenBank/DDBJ whole genome shotgun (WGS) entry which is preliminary data.</text>
</comment>
<dbReference type="GO" id="GO:0005643">
    <property type="term" value="C:nuclear pore"/>
    <property type="evidence" value="ECO:0007669"/>
    <property type="project" value="TreeGrafter"/>
</dbReference>
<feature type="region of interest" description="Disordered" evidence="13">
    <location>
        <begin position="758"/>
        <end position="867"/>
    </location>
</feature>
<keyword evidence="10" id="KW-0472">Membrane</keyword>